<organism evidence="3 4">
    <name type="scientific">Molorchus minor</name>
    <dbReference type="NCBI Taxonomy" id="1323400"/>
    <lineage>
        <taxon>Eukaryota</taxon>
        <taxon>Metazoa</taxon>
        <taxon>Ecdysozoa</taxon>
        <taxon>Arthropoda</taxon>
        <taxon>Hexapoda</taxon>
        <taxon>Insecta</taxon>
        <taxon>Pterygota</taxon>
        <taxon>Neoptera</taxon>
        <taxon>Endopterygota</taxon>
        <taxon>Coleoptera</taxon>
        <taxon>Polyphaga</taxon>
        <taxon>Cucujiformia</taxon>
        <taxon>Chrysomeloidea</taxon>
        <taxon>Cerambycidae</taxon>
        <taxon>Lamiinae</taxon>
        <taxon>Monochamini</taxon>
        <taxon>Molorchus</taxon>
    </lineage>
</organism>
<reference evidence="3" key="1">
    <citation type="journal article" date="2023" name="Insect Mol. Biol.">
        <title>Genome sequencing provides insights into the evolution of gene families encoding plant cell wall-degrading enzymes in longhorned beetles.</title>
        <authorList>
            <person name="Shin N.R."/>
            <person name="Okamura Y."/>
            <person name="Kirsch R."/>
            <person name="Pauchet Y."/>
        </authorList>
    </citation>
    <scope>NUCLEOTIDE SEQUENCE</scope>
    <source>
        <strain evidence="3">MMC_N1</strain>
    </source>
</reference>
<evidence type="ECO:0008006" key="5">
    <source>
        <dbReference type="Google" id="ProtNLM"/>
    </source>
</evidence>
<evidence type="ECO:0000256" key="1">
    <source>
        <dbReference type="SAM" id="MobiDB-lite"/>
    </source>
</evidence>
<dbReference type="InterPro" id="IPR022048">
    <property type="entry name" value="Envelope_fusion-like"/>
</dbReference>
<dbReference type="Pfam" id="PF12259">
    <property type="entry name" value="Baculo_F"/>
    <property type="match status" value="1"/>
</dbReference>
<feature type="compositionally biased region" description="Basic and acidic residues" evidence="1">
    <location>
        <begin position="9"/>
        <end position="23"/>
    </location>
</feature>
<feature type="region of interest" description="Disordered" evidence="1">
    <location>
        <begin position="159"/>
        <end position="180"/>
    </location>
</feature>
<feature type="compositionally biased region" description="Low complexity" evidence="1">
    <location>
        <begin position="96"/>
        <end position="112"/>
    </location>
</feature>
<feature type="region of interest" description="Disordered" evidence="1">
    <location>
        <begin position="613"/>
        <end position="635"/>
    </location>
</feature>
<protein>
    <recommendedName>
        <fullName evidence="5">Peptidase A2 domain-containing protein</fullName>
    </recommendedName>
</protein>
<keyword evidence="2" id="KW-0812">Transmembrane</keyword>
<evidence type="ECO:0000313" key="4">
    <source>
        <dbReference type="Proteomes" id="UP001162164"/>
    </source>
</evidence>
<comment type="caution">
    <text evidence="3">The sequence shown here is derived from an EMBL/GenBank/DDBJ whole genome shotgun (WGS) entry which is preliminary data.</text>
</comment>
<gene>
    <name evidence="3" type="ORF">NQ317_007609</name>
</gene>
<feature type="region of interest" description="Disordered" evidence="1">
    <location>
        <begin position="92"/>
        <end position="114"/>
    </location>
</feature>
<feature type="transmembrane region" description="Helical" evidence="2">
    <location>
        <begin position="1081"/>
        <end position="1101"/>
    </location>
</feature>
<keyword evidence="4" id="KW-1185">Reference proteome</keyword>
<evidence type="ECO:0000256" key="2">
    <source>
        <dbReference type="SAM" id="Phobius"/>
    </source>
</evidence>
<feature type="region of interest" description="Disordered" evidence="1">
    <location>
        <begin position="1"/>
        <end position="23"/>
    </location>
</feature>
<evidence type="ECO:0000313" key="3">
    <source>
        <dbReference type="EMBL" id="KAJ8979844.1"/>
    </source>
</evidence>
<dbReference type="Proteomes" id="UP001162164">
    <property type="component" value="Unassembled WGS sequence"/>
</dbReference>
<keyword evidence="2" id="KW-0472">Membrane</keyword>
<feature type="region of interest" description="Disordered" evidence="1">
    <location>
        <begin position="787"/>
        <end position="812"/>
    </location>
</feature>
<proteinExistence type="predicted"/>
<name>A0ABQ9JPI4_9CUCU</name>
<keyword evidence="2" id="KW-1133">Transmembrane helix</keyword>
<accession>A0ABQ9JPI4</accession>
<dbReference type="EMBL" id="JAPWTJ010000309">
    <property type="protein sequence ID" value="KAJ8979844.1"/>
    <property type="molecule type" value="Genomic_DNA"/>
</dbReference>
<sequence length="1351" mass="153776">MCQELSANRQREGKSDQKNAKEEVVTETHQALANSTNQHVFLQTLRVKMGNSERKRYCTTVQQQKETRLVQDRPAILKPLYLKYHEGSTVYHQCSSRRNPPSPGSSGNSSSNCTTGITKEESYWKDQAYSYLMNNLAADLLNGLESSINDHHPVIQINNSDDVENADSSSDSDNSIDRSFNRNSNSNFRIMSNEVNYQLLKMYIDIIPKFDGTPSFLNDFINSSQELYNSFNDPSNAAQSLFLVRAIKSKLTGQAQIISSSRLELNSWPEIKNLLLENFGDPRDLPCLQQDLLHLTFYKSNDNIQSFGTKIQQFQSLLMSKLQQSEKSEAVKRALSEVYQQLALDTYVRNLPSHYQQMVRTKGCESLEDAISFVLKEEQFSQYKNSSASEYPNITYESNSMLTPCSLPYIVIANPPLKLLIDTGCSKSMIRPSIVHHYYPECIFRYDTKIKTCNGETTIQYRAEIPAFSEFQSADTMDVLVNPSETAMSYSIEAHETIVKPIPIDASDDLEIYIPRQNSPSCYIPDTITTVKKGFALVEIHNISDDATTVRFDNPVDFQPLSEYHPNPGSINNEIDEALENDVEPDPDALDAILENIDNLCSPELLPAKKLPREVSEQNPDVSETHDDNDTVHTANENPILTIPYTESPLNHYKNQIILTESNSTPREIGHLNKNTPFEMNENAIITDYIQNHKEITQQLYDNVKDKISTSKENVISTQNQKRENPQQNLENETIYIKSRDVRHKTEPKFKKSKVVQDKGPTLLTKDGHYHKNIIKRRRKITKSVPLQEPGHSKTSTETTKRHETITPETDTPISLKPIISTLEISKAHLSQLQPNVLTDQCGYIIQKIEDKLNNFQPHFRQKRGLINAVGKAYKYLFGTLDEDDLVNINKKFNVLLQNQKDIATQVNSRMSLLTTFVEKTNSTINTIWNNQQKIQTALEELQHTNSELENYILSQNLLNSLELILEYIDTLENAITLIEVFSQCQDVSLRRISRPTEIRLTPDCLIKINNLTYHVQPTLHNGSSFLLPELLPTPKSSTNSPIRLHKVKFDDIFEYHKKLQALKPITVQDLPEDEENSSNIFIFIAIAIGIILCLIALIWCKRRNNSTKLAVTFSKDLANTSSKRKDNSESEKNHTRFSCALIDTGSQKTYILKSTAEFLRYRTKRSINIIHGLFGGSELSQRHDCYDVTVSNDNYSCTFEALDQPVICNGISAVFYGIRMEELRLKAIHGKKICSEMRTGGDRNVTRLDFGGQDTPGKTSKLVHDFYFLFINNASITNLWELDVLGINDPAERMTCEETALAAKEVFLETVTIDVDGRYEVRLPWLKGHPALPSNYQMAKKRLEKVINDG</sequence>